<evidence type="ECO:0008006" key="5">
    <source>
        <dbReference type="Google" id="ProtNLM"/>
    </source>
</evidence>
<dbReference type="GO" id="GO:0031380">
    <property type="term" value="C:nuclear RNA-directed RNA polymerase complex"/>
    <property type="evidence" value="ECO:0007669"/>
    <property type="project" value="TreeGrafter"/>
</dbReference>
<evidence type="ECO:0000313" key="4">
    <source>
        <dbReference type="Proteomes" id="UP001280581"/>
    </source>
</evidence>
<protein>
    <recommendedName>
        <fullName evidence="5">RNA-directed RNA polymerase</fullName>
    </recommendedName>
</protein>
<accession>A0AAN6LR10</accession>
<evidence type="ECO:0000313" key="3">
    <source>
        <dbReference type="EMBL" id="KAK3197468.1"/>
    </source>
</evidence>
<keyword evidence="4" id="KW-1185">Reference proteome</keyword>
<dbReference type="PANTHER" id="PTHR23079">
    <property type="entry name" value="RNA-DEPENDENT RNA POLYMERASE"/>
    <property type="match status" value="1"/>
</dbReference>
<evidence type="ECO:0000259" key="2">
    <source>
        <dbReference type="Pfam" id="PF25358"/>
    </source>
</evidence>
<dbReference type="GO" id="GO:0003723">
    <property type="term" value="F:RNA binding"/>
    <property type="evidence" value="ECO:0007669"/>
    <property type="project" value="UniProtKB-KW"/>
</dbReference>
<dbReference type="Pfam" id="PF25358">
    <property type="entry name" value="PH_fung_RdRP"/>
    <property type="match status" value="1"/>
</dbReference>
<dbReference type="Proteomes" id="UP001280581">
    <property type="component" value="Unassembled WGS sequence"/>
</dbReference>
<name>A0AAN6LR10_9PLEO</name>
<dbReference type="EMBL" id="WVTA01000018">
    <property type="protein sequence ID" value="KAK3197468.1"/>
    <property type="molecule type" value="Genomic_DNA"/>
</dbReference>
<comment type="caution">
    <text evidence="3">The sequence shown here is derived from an EMBL/GenBank/DDBJ whole genome shotgun (WGS) entry which is preliminary data.</text>
</comment>
<dbReference type="GO" id="GO:0003968">
    <property type="term" value="F:RNA-directed RNA polymerase activity"/>
    <property type="evidence" value="ECO:0007669"/>
    <property type="project" value="UniProtKB-KW"/>
</dbReference>
<dbReference type="Pfam" id="PF05183">
    <property type="entry name" value="RdRP"/>
    <property type="match status" value="1"/>
</dbReference>
<gene>
    <name evidence="3" type="ORF">GRF29_216g339552</name>
</gene>
<dbReference type="GO" id="GO:0030422">
    <property type="term" value="P:siRNA processing"/>
    <property type="evidence" value="ECO:0007669"/>
    <property type="project" value="TreeGrafter"/>
</dbReference>
<dbReference type="PANTHER" id="PTHR23079:SF17">
    <property type="entry name" value="RNA-DEPENDENT RNA POLYMERASE"/>
    <property type="match status" value="1"/>
</dbReference>
<evidence type="ECO:0000259" key="1">
    <source>
        <dbReference type="Pfam" id="PF05183"/>
    </source>
</evidence>
<reference evidence="3 4" key="1">
    <citation type="submission" date="2021-02" db="EMBL/GenBank/DDBJ databases">
        <title>Genome assembly of Pseudopithomyces chartarum.</title>
        <authorList>
            <person name="Jauregui R."/>
            <person name="Singh J."/>
            <person name="Voisey C."/>
        </authorList>
    </citation>
    <scope>NUCLEOTIDE SEQUENCE [LARGE SCALE GENOMIC DNA]</scope>
    <source>
        <strain evidence="3 4">AGR01</strain>
    </source>
</reference>
<dbReference type="InterPro" id="IPR007855">
    <property type="entry name" value="RDRP"/>
</dbReference>
<dbReference type="InterPro" id="IPR057596">
    <property type="entry name" value="RDRP_core"/>
</dbReference>
<feature type="domain" description="RDRP core" evidence="1">
    <location>
        <begin position="725"/>
        <end position="1311"/>
    </location>
</feature>
<feature type="domain" description="RdRP-like PH" evidence="2">
    <location>
        <begin position="419"/>
        <end position="570"/>
    </location>
</feature>
<organism evidence="3 4">
    <name type="scientific">Pseudopithomyces chartarum</name>
    <dbReference type="NCBI Taxonomy" id="1892770"/>
    <lineage>
        <taxon>Eukaryota</taxon>
        <taxon>Fungi</taxon>
        <taxon>Dikarya</taxon>
        <taxon>Ascomycota</taxon>
        <taxon>Pezizomycotina</taxon>
        <taxon>Dothideomycetes</taxon>
        <taxon>Pleosporomycetidae</taxon>
        <taxon>Pleosporales</taxon>
        <taxon>Massarineae</taxon>
        <taxon>Didymosphaeriaceae</taxon>
        <taxon>Pseudopithomyces</taxon>
    </lineage>
</organism>
<sequence>MKVSTLISLLACGTHIYAQHGQQFLSTAELESDSVTCQNGEFSILLRFMKREKEDVMLTPMDVPGVKPSITCTDPTPDTSNTACSCTCSNGLIFTQPIPRPGSSSNENNALLAACEAAKFQCLSDEHNSAQRQLILQNELASSKQQCIDDIRAGMQREADLNQQLAALKRESLYKEHEHTRLETELREQLAEAKKTCLDESLNHNQRETELKDQITGLKAQHLSETQSLESRITSLTTQLSTCQNNAAPKPKVYSIRLDMNKRLKKYLCTQIVILDRTEDTIPLEEDFDKQSDFDCMESMTGREDHGLQFHLKPLMIALHIKDWDCQKGRKKPFGSITFLRHKDGQNFLSKYEQEATNSLMSPKPQFKARMKILDRPVFCTISNKEPDPLLLRCLTKAAEDRRKTNDLPLSTENAKIVFQAKSLSCGLYNFVNDELSFSPEIDWHFVTGYAKFVKKALIIEYEDGNGGRRLEIPFRIVDNIVATSRPTTALILTLWEAPRLFEKHADDLSALLSSFPNQRITSTKTRLKGLPSNVSSHEKIVGQALVYRICVSPVEFYGLSNRLIQRDVISIIRHDITIQPSHRQLSLRTGFELLNETVKKASQTVPFAVLFQIEALARNNYLPPWTVQNLLLKIYDRIQEHKNSGLQTSGLEMSEKLLISAEAVRKLISQISFPGVESNSSDFDVEELWYWLEENEKEIQSGAYTELITEKGRANLTMVHKVNVTPTGITLHGPDPEAKNRILRRFPDHPEYFIRVQFCEEDGSDLQFNSRVSNDEIYDRFKQIMINGIAICGRVYGFLGYSHSSLRSHSSWFVAPFWHQNRLETYFTIIPTLGSFAKIQSPARCAARIGQAFSETPFAISLPYNDIRCRTLSLSAVEAIRDSIPRKKGAATCFQIRWAGAKGMLALDTRLEGSTMNVRNSMVKFESDATEYLEICDTANKPIPLVLNRQMIKILEDMGLPADWFLDQQTAALEILRLVTAHISNTTGFLKRQGIADHIGFPLFIRRLETIGVDYRRDQFMRSVVEAAILRELRLMKYKARIPIRQGATLFGIMDETEYLEEGEIFVSFDNAPFIGSHMLDLDNRRMLVTRSPALHPGDIQLATNIIPPESHPLRSMRNCIVFSQKGKRDLPSCLSGGDLDGDTYSVIWDATAIAGCQRVFVPAEYPRVAPLDIGRPVEKKDMTDFFIQFMATDQLGLIATRHMILADQREKGTADQECLVLAQLHSTGVDYSKTGIPVNLETLRRIRVNKYRPHFLAPSGATFIKNREIGFDVPTRPREDEEQDEDDNLGPRYEYYQSEKINGVLFDAIDEQKIWYQQIQRQTKTDTTVWTDIFRHIVRECKRKLAGIYWENLRDEALEIRRNYEDAIYSATVDYSTHSTQSLTELEVFTGSIFNGSGVQTRRQRDRSLQLKDEFERIARWIENIIRRRRKSANKKIDSTDVPERPFEALEFSIACLEVSQWDETRGFRPRVGRTADVYDSFKIISACCAFKELDAALRQLGDEEWY</sequence>
<proteinExistence type="predicted"/>
<dbReference type="InterPro" id="IPR057503">
    <property type="entry name" value="PH_RdRP"/>
</dbReference>